<evidence type="ECO:0000313" key="2">
    <source>
        <dbReference type="Proteomes" id="UP001595279"/>
    </source>
</evidence>
<evidence type="ECO:0000313" key="1">
    <source>
        <dbReference type="EMBL" id="MFC3041754.1"/>
    </source>
</evidence>
<sequence length="49" mass="5668">MSKSVLLEKIEECRQEMISLSDTHDLTSEVVMSSSMKLDKLINEYQNYA</sequence>
<comment type="caution">
    <text evidence="1">The sequence shown here is derived from an EMBL/GenBank/DDBJ whole genome shotgun (WGS) entry which is preliminary data.</text>
</comment>
<name>A0ABV7CZD9_9BACI</name>
<dbReference type="RefSeq" id="WP_390274790.1">
    <property type="nucleotide sequence ID" value="NZ_JBHRSA010000057.1"/>
</dbReference>
<dbReference type="Pfam" id="PF09388">
    <property type="entry name" value="SpoOE-like"/>
    <property type="match status" value="1"/>
</dbReference>
<organism evidence="1 2">
    <name type="scientific">Virgibacillus xinjiangensis</name>
    <dbReference type="NCBI Taxonomy" id="393090"/>
    <lineage>
        <taxon>Bacteria</taxon>
        <taxon>Bacillati</taxon>
        <taxon>Bacillota</taxon>
        <taxon>Bacilli</taxon>
        <taxon>Bacillales</taxon>
        <taxon>Bacillaceae</taxon>
        <taxon>Virgibacillus</taxon>
    </lineage>
</organism>
<protein>
    <submittedName>
        <fullName evidence="1">Spo0E family sporulation regulatory protein-aspartic acid phosphatase</fullName>
    </submittedName>
</protein>
<dbReference type="InterPro" id="IPR036638">
    <property type="entry name" value="HLH_DNA-bd_sf"/>
</dbReference>
<dbReference type="Proteomes" id="UP001595279">
    <property type="component" value="Unassembled WGS sequence"/>
</dbReference>
<dbReference type="InterPro" id="IPR037208">
    <property type="entry name" value="Spo0E-like_sf"/>
</dbReference>
<reference evidence="2" key="1">
    <citation type="journal article" date="2019" name="Int. J. Syst. Evol. Microbiol.">
        <title>The Global Catalogue of Microorganisms (GCM) 10K type strain sequencing project: providing services to taxonomists for standard genome sequencing and annotation.</title>
        <authorList>
            <consortium name="The Broad Institute Genomics Platform"/>
            <consortium name="The Broad Institute Genome Sequencing Center for Infectious Disease"/>
            <person name="Wu L."/>
            <person name="Ma J."/>
        </authorList>
    </citation>
    <scope>NUCLEOTIDE SEQUENCE [LARGE SCALE GENOMIC DNA]</scope>
    <source>
        <strain evidence="2">KCTC 13128</strain>
    </source>
</reference>
<keyword evidence="2" id="KW-1185">Reference proteome</keyword>
<dbReference type="Gene3D" id="4.10.280.10">
    <property type="entry name" value="Helix-loop-helix DNA-binding domain"/>
    <property type="match status" value="1"/>
</dbReference>
<gene>
    <name evidence="1" type="ORF">ACFOGI_16035</name>
</gene>
<dbReference type="EMBL" id="JBHRSA010000057">
    <property type="protein sequence ID" value="MFC3041754.1"/>
    <property type="molecule type" value="Genomic_DNA"/>
</dbReference>
<accession>A0ABV7CZD9</accession>
<dbReference type="InterPro" id="IPR018540">
    <property type="entry name" value="Spo0E-like"/>
</dbReference>
<dbReference type="SUPFAM" id="SSF140500">
    <property type="entry name" value="BAS1536-like"/>
    <property type="match status" value="1"/>
</dbReference>
<proteinExistence type="predicted"/>